<dbReference type="GO" id="GO:0016020">
    <property type="term" value="C:membrane"/>
    <property type="evidence" value="ECO:0007669"/>
    <property type="project" value="TreeGrafter"/>
</dbReference>
<evidence type="ECO:0000313" key="5">
    <source>
        <dbReference type="EMBL" id="KAF1985105.1"/>
    </source>
</evidence>
<comment type="similarity">
    <text evidence="1">Belongs to the cytochrome b5 family. MAPR subfamily.</text>
</comment>
<accession>A0A6G1GW04</accession>
<dbReference type="Proteomes" id="UP000800041">
    <property type="component" value="Unassembled WGS sequence"/>
</dbReference>
<keyword evidence="6" id="KW-1185">Reference proteome</keyword>
<feature type="compositionally biased region" description="Polar residues" evidence="2">
    <location>
        <begin position="23"/>
        <end position="32"/>
    </location>
</feature>
<protein>
    <submittedName>
        <fullName evidence="5">Cytochrome b5</fullName>
    </submittedName>
</protein>
<dbReference type="PANTHER" id="PTHR10281">
    <property type="entry name" value="MEMBRANE-ASSOCIATED PROGESTERONE RECEPTOR COMPONENT-RELATED"/>
    <property type="match status" value="1"/>
</dbReference>
<organism evidence="5 6">
    <name type="scientific">Aulographum hederae CBS 113979</name>
    <dbReference type="NCBI Taxonomy" id="1176131"/>
    <lineage>
        <taxon>Eukaryota</taxon>
        <taxon>Fungi</taxon>
        <taxon>Dikarya</taxon>
        <taxon>Ascomycota</taxon>
        <taxon>Pezizomycotina</taxon>
        <taxon>Dothideomycetes</taxon>
        <taxon>Pleosporomycetidae</taxon>
        <taxon>Aulographales</taxon>
        <taxon>Aulographaceae</taxon>
    </lineage>
</organism>
<evidence type="ECO:0000259" key="4">
    <source>
        <dbReference type="SMART" id="SM01117"/>
    </source>
</evidence>
<feature type="region of interest" description="Disordered" evidence="2">
    <location>
        <begin position="1"/>
        <end position="32"/>
    </location>
</feature>
<evidence type="ECO:0000256" key="2">
    <source>
        <dbReference type="SAM" id="MobiDB-lite"/>
    </source>
</evidence>
<sequence length="308" mass="33542">MADSELRNRKPAAASSEQERAPSSEQQKASESGTGTLLTIAGLFTAFMAILALLTISASTPLSQADSPWLASVQNAVKTYLPFLPFGESTSSPSTFLLTDVELAKYDGKDPDLPILIAINATIFDVSSGRSFYGPGGHYNHFAGRDATRAWVTTCFEPEHLTWDLKGVEEMFAPRWLDEEIEVAARGEVKPGMGGMNEMLKEQAAKALERAGGGVGKKEKATRRVEDQEVVKKGIEDALGHWLNFFKGSEKYKEVGRVVKRDPLDEDRKDIPLCEGALKKRPVRGGKLGKALEAVFQNQKAAGGPPFR</sequence>
<keyword evidence="3" id="KW-0812">Transmembrane</keyword>
<dbReference type="Gene3D" id="3.10.120.10">
    <property type="entry name" value="Cytochrome b5-like heme/steroid binding domain"/>
    <property type="match status" value="1"/>
</dbReference>
<dbReference type="AlphaFoldDB" id="A0A6G1GW04"/>
<dbReference type="InterPro" id="IPR050577">
    <property type="entry name" value="MAPR/NEUFC/NENF-like"/>
</dbReference>
<dbReference type="Pfam" id="PF00173">
    <property type="entry name" value="Cyt-b5"/>
    <property type="match status" value="1"/>
</dbReference>
<reference evidence="5" key="1">
    <citation type="journal article" date="2020" name="Stud. Mycol.">
        <title>101 Dothideomycetes genomes: a test case for predicting lifestyles and emergence of pathogens.</title>
        <authorList>
            <person name="Haridas S."/>
            <person name="Albert R."/>
            <person name="Binder M."/>
            <person name="Bloem J."/>
            <person name="Labutti K."/>
            <person name="Salamov A."/>
            <person name="Andreopoulos B."/>
            <person name="Baker S."/>
            <person name="Barry K."/>
            <person name="Bills G."/>
            <person name="Bluhm B."/>
            <person name="Cannon C."/>
            <person name="Castanera R."/>
            <person name="Culley D."/>
            <person name="Daum C."/>
            <person name="Ezra D."/>
            <person name="Gonzalez J."/>
            <person name="Henrissat B."/>
            <person name="Kuo A."/>
            <person name="Liang C."/>
            <person name="Lipzen A."/>
            <person name="Lutzoni F."/>
            <person name="Magnuson J."/>
            <person name="Mondo S."/>
            <person name="Nolan M."/>
            <person name="Ohm R."/>
            <person name="Pangilinan J."/>
            <person name="Park H.-J."/>
            <person name="Ramirez L."/>
            <person name="Alfaro M."/>
            <person name="Sun H."/>
            <person name="Tritt A."/>
            <person name="Yoshinaga Y."/>
            <person name="Zwiers L.-H."/>
            <person name="Turgeon B."/>
            <person name="Goodwin S."/>
            <person name="Spatafora J."/>
            <person name="Crous P."/>
            <person name="Grigoriev I."/>
        </authorList>
    </citation>
    <scope>NUCLEOTIDE SEQUENCE</scope>
    <source>
        <strain evidence="5">CBS 113979</strain>
    </source>
</reference>
<dbReference type="PANTHER" id="PTHR10281:SF76">
    <property type="entry name" value="CALCUTTA CUP-RELATED"/>
    <property type="match status" value="1"/>
</dbReference>
<dbReference type="SUPFAM" id="SSF55856">
    <property type="entry name" value="Cytochrome b5-like heme/steroid binding domain"/>
    <property type="match status" value="1"/>
</dbReference>
<name>A0A6G1GW04_9PEZI</name>
<feature type="transmembrane region" description="Helical" evidence="3">
    <location>
        <begin position="37"/>
        <end position="58"/>
    </location>
</feature>
<dbReference type="OrthoDB" id="10257697at2759"/>
<dbReference type="EMBL" id="ML977164">
    <property type="protein sequence ID" value="KAF1985105.1"/>
    <property type="molecule type" value="Genomic_DNA"/>
</dbReference>
<evidence type="ECO:0000256" key="1">
    <source>
        <dbReference type="ARBA" id="ARBA00038357"/>
    </source>
</evidence>
<feature type="domain" description="Cytochrome b5 heme-binding" evidence="4">
    <location>
        <begin position="98"/>
        <end position="185"/>
    </location>
</feature>
<dbReference type="InterPro" id="IPR036400">
    <property type="entry name" value="Cyt_B5-like_heme/steroid_sf"/>
</dbReference>
<dbReference type="InterPro" id="IPR001199">
    <property type="entry name" value="Cyt_B5-like_heme/steroid-bd"/>
</dbReference>
<proteinExistence type="inferred from homology"/>
<dbReference type="SMART" id="SM01117">
    <property type="entry name" value="Cyt-b5"/>
    <property type="match status" value="1"/>
</dbReference>
<keyword evidence="3" id="KW-0472">Membrane</keyword>
<evidence type="ECO:0000313" key="6">
    <source>
        <dbReference type="Proteomes" id="UP000800041"/>
    </source>
</evidence>
<evidence type="ECO:0000256" key="3">
    <source>
        <dbReference type="SAM" id="Phobius"/>
    </source>
</evidence>
<keyword evidence="3" id="KW-1133">Transmembrane helix</keyword>
<dbReference type="GO" id="GO:0012505">
    <property type="term" value="C:endomembrane system"/>
    <property type="evidence" value="ECO:0007669"/>
    <property type="project" value="TreeGrafter"/>
</dbReference>
<gene>
    <name evidence="5" type="ORF">K402DRAFT_395158</name>
</gene>